<accession>A0A1A8PBW7</accession>
<feature type="non-terminal residue" evidence="1">
    <location>
        <position position="51"/>
    </location>
</feature>
<name>A0A1A8PBW7_9TELE</name>
<dbReference type="AlphaFoldDB" id="A0A1A8PBW7"/>
<evidence type="ECO:0000313" key="1">
    <source>
        <dbReference type="EMBL" id="SBR78880.1"/>
    </source>
</evidence>
<proteinExistence type="predicted"/>
<sequence>ALAIQPFVPSSCRLPHDQTTVSDLKPSMLPTGWHLYSDTTTLCVHLGDPLS</sequence>
<feature type="non-terminal residue" evidence="1">
    <location>
        <position position="1"/>
    </location>
</feature>
<gene>
    <name evidence="1" type="primary">Nfu_g_1_005843</name>
</gene>
<protein>
    <submittedName>
        <fullName evidence="1">Uncharacterized protein</fullName>
    </submittedName>
</protein>
<dbReference type="EMBL" id="HAEI01002083">
    <property type="protein sequence ID" value="SBR78880.1"/>
    <property type="molecule type" value="Transcribed_RNA"/>
</dbReference>
<reference evidence="1" key="1">
    <citation type="submission" date="2016-05" db="EMBL/GenBank/DDBJ databases">
        <authorList>
            <person name="Lavstsen T."/>
            <person name="Jespersen J.S."/>
        </authorList>
    </citation>
    <scope>NUCLEOTIDE SEQUENCE</scope>
    <source>
        <tissue evidence="1">Brain</tissue>
    </source>
</reference>
<organism evidence="1">
    <name type="scientific">Nothobranchius rachovii</name>
    <name type="common">bluefin notho</name>
    <dbReference type="NCBI Taxonomy" id="451742"/>
    <lineage>
        <taxon>Eukaryota</taxon>
        <taxon>Metazoa</taxon>
        <taxon>Chordata</taxon>
        <taxon>Craniata</taxon>
        <taxon>Vertebrata</taxon>
        <taxon>Euteleostomi</taxon>
        <taxon>Actinopterygii</taxon>
        <taxon>Neopterygii</taxon>
        <taxon>Teleostei</taxon>
        <taxon>Neoteleostei</taxon>
        <taxon>Acanthomorphata</taxon>
        <taxon>Ovalentaria</taxon>
        <taxon>Atherinomorphae</taxon>
        <taxon>Cyprinodontiformes</taxon>
        <taxon>Nothobranchiidae</taxon>
        <taxon>Nothobranchius</taxon>
    </lineage>
</organism>
<reference evidence="1" key="2">
    <citation type="submission" date="2016-06" db="EMBL/GenBank/DDBJ databases">
        <title>The genome of a short-lived fish provides insights into sex chromosome evolution and the genetic control of aging.</title>
        <authorList>
            <person name="Reichwald K."/>
            <person name="Felder M."/>
            <person name="Petzold A."/>
            <person name="Koch P."/>
            <person name="Groth M."/>
            <person name="Platzer M."/>
        </authorList>
    </citation>
    <scope>NUCLEOTIDE SEQUENCE</scope>
    <source>
        <tissue evidence="1">Brain</tissue>
    </source>
</reference>